<accession>A0A6C0B8I2</accession>
<evidence type="ECO:0000313" key="1">
    <source>
        <dbReference type="EMBL" id="QHS88406.1"/>
    </source>
</evidence>
<sequence>MDMMYIVILIMIIIGFTYYLNSDTFNLKCVIAKRDGNTYCVRDSDRIQQSAELLAQATDRMNQMVEYLHEKYPKDKRVERLVANFNPKRIVETLPTSEFTAYSEGKGAKLAFCLRKHKNEMKLIDINTLTFVALHELSHLMTESIGHHQEFWTNFKFMLKNAVTEGLYTPVDYAKHPTDYCGLMIDDNPLF</sequence>
<reference evidence="1" key="1">
    <citation type="journal article" date="2020" name="Nature">
        <title>Giant virus diversity and host interactions through global metagenomics.</title>
        <authorList>
            <person name="Schulz F."/>
            <person name="Roux S."/>
            <person name="Paez-Espino D."/>
            <person name="Jungbluth S."/>
            <person name="Walsh D.A."/>
            <person name="Denef V.J."/>
            <person name="McMahon K.D."/>
            <person name="Konstantinidis K.T."/>
            <person name="Eloe-Fadrosh E.A."/>
            <person name="Kyrpides N.C."/>
            <person name="Woyke T."/>
        </authorList>
    </citation>
    <scope>NUCLEOTIDE SEQUENCE</scope>
    <source>
        <strain evidence="1">GVMAG-M-3300010158-55</strain>
    </source>
</reference>
<protein>
    <submittedName>
        <fullName evidence="1">Uncharacterized protein</fullName>
    </submittedName>
</protein>
<proteinExistence type="predicted"/>
<organism evidence="1">
    <name type="scientific">viral metagenome</name>
    <dbReference type="NCBI Taxonomy" id="1070528"/>
    <lineage>
        <taxon>unclassified sequences</taxon>
        <taxon>metagenomes</taxon>
        <taxon>organismal metagenomes</taxon>
    </lineage>
</organism>
<dbReference type="EMBL" id="MN739096">
    <property type="protein sequence ID" value="QHS88406.1"/>
    <property type="molecule type" value="Genomic_DNA"/>
</dbReference>
<name>A0A6C0B8I2_9ZZZZ</name>
<dbReference type="AlphaFoldDB" id="A0A6C0B8I2"/>